<proteinExistence type="predicted"/>
<dbReference type="AlphaFoldDB" id="A0A839RV42"/>
<accession>A0A839RV42</accession>
<comment type="caution">
    <text evidence="1">The sequence shown here is derived from an EMBL/GenBank/DDBJ whole genome shotgun (WGS) entry which is preliminary data.</text>
</comment>
<name>A0A839RV42_9ACTN</name>
<dbReference type="EMBL" id="JACHWS010000006">
    <property type="protein sequence ID" value="MBB3040116.1"/>
    <property type="molecule type" value="Genomic_DNA"/>
</dbReference>
<keyword evidence="2" id="KW-1185">Reference proteome</keyword>
<organism evidence="1 2">
    <name type="scientific">Hoyosella altamirensis</name>
    <dbReference type="NCBI Taxonomy" id="616997"/>
    <lineage>
        <taxon>Bacteria</taxon>
        <taxon>Bacillati</taxon>
        <taxon>Actinomycetota</taxon>
        <taxon>Actinomycetes</taxon>
        <taxon>Mycobacteriales</taxon>
        <taxon>Hoyosellaceae</taxon>
        <taxon>Hoyosella</taxon>
    </lineage>
</organism>
<dbReference type="Proteomes" id="UP000567922">
    <property type="component" value="Unassembled WGS sequence"/>
</dbReference>
<evidence type="ECO:0000313" key="1">
    <source>
        <dbReference type="EMBL" id="MBB3040116.1"/>
    </source>
</evidence>
<sequence length="64" mass="6721">MSTRHTTSEAHKVIAHHARALNAPRIAAESADVITLKGTSYRIKHTAIESLPSAAAAGKADSET</sequence>
<reference evidence="1 2" key="1">
    <citation type="submission" date="2020-08" db="EMBL/GenBank/DDBJ databases">
        <title>Sequencing the genomes of 1000 actinobacteria strains.</title>
        <authorList>
            <person name="Klenk H.-P."/>
        </authorList>
    </citation>
    <scope>NUCLEOTIDE SEQUENCE [LARGE SCALE GENOMIC DNA]</scope>
    <source>
        <strain evidence="1 2">DSM 45258</strain>
    </source>
</reference>
<protein>
    <submittedName>
        <fullName evidence="1">Uncharacterized protein</fullName>
    </submittedName>
</protein>
<gene>
    <name evidence="1" type="ORF">FHU29_004611</name>
</gene>
<evidence type="ECO:0000313" key="2">
    <source>
        <dbReference type="Proteomes" id="UP000567922"/>
    </source>
</evidence>
<dbReference type="RefSeq" id="WP_269747872.1">
    <property type="nucleotide sequence ID" value="NZ_BDDI01000021.1"/>
</dbReference>